<dbReference type="Gene3D" id="3.20.20.70">
    <property type="entry name" value="Aldolase class I"/>
    <property type="match status" value="1"/>
</dbReference>
<reference evidence="9" key="1">
    <citation type="submission" date="2018-06" db="EMBL/GenBank/DDBJ databases">
        <title>Genome assembly of Danube salmon.</title>
        <authorList>
            <person name="Macqueen D.J."/>
            <person name="Gundappa M.K."/>
        </authorList>
    </citation>
    <scope>NUCLEOTIDE SEQUENCE [LARGE SCALE GENOMIC DNA]</scope>
</reference>
<reference evidence="8" key="2">
    <citation type="submission" date="2025-08" db="UniProtKB">
        <authorList>
            <consortium name="Ensembl"/>
        </authorList>
    </citation>
    <scope>IDENTIFICATION</scope>
</reference>
<evidence type="ECO:0000256" key="3">
    <source>
        <dbReference type="ARBA" id="ARBA00023295"/>
    </source>
</evidence>
<evidence type="ECO:0000256" key="5">
    <source>
        <dbReference type="SAM" id="Phobius"/>
    </source>
</evidence>
<keyword evidence="5" id="KW-0812">Transmembrane</keyword>
<dbReference type="InterPro" id="IPR017853">
    <property type="entry name" value="GH"/>
</dbReference>
<sequence length="472" mass="54308">MYQVVPGGAGGTVTNAKPIKQKLKRDARPLVVVSVLGLVLVISAVITWCYYIGSLRKEGEILSCWHTSDRKLKFFIQTVFDNTVQCYRVHCEELVLNLHVEHAMTYNVLHWYGGAETSIQHCPISIYGQQAPKPFVTSEIDSNRSGFGGILERYWLSFNATDIKINDSVPFHLGWNDTVKTMYFQARFHDTPYKPNPGEAPCAELRYRVCVGLDVTSIHKYMVCRYFQKPNKVPSKTDIDQEKLLKYVANICKHRFNHLELDDRYTNRYGEFELDSAKFPNATAMLQKLKADGFLVSLWTHPLHKNTPSSQVPYSHRAYHQHSRLPVVIERDRRQSLSEIERTLPDRELDIRCLESSVFMPSIEVVEIHESIVGQRVLKLAGEVLDTGDPIIRPLWWISTGDKTAYKIDSKFLIGDDLMVAPVLEPGKQERDIYLPAGHWQSYKGELFDIKEPLHLMDYLVDLDEIAYFVWV</sequence>
<dbReference type="InterPro" id="IPR000322">
    <property type="entry name" value="Glyco_hydro_31_TIM"/>
</dbReference>
<keyword evidence="5" id="KW-0472">Membrane</keyword>
<dbReference type="Gene3D" id="2.60.40.1180">
    <property type="entry name" value="Golgi alpha-mannosidase II"/>
    <property type="match status" value="1"/>
</dbReference>
<organism evidence="8 9">
    <name type="scientific">Hucho hucho</name>
    <name type="common">huchen</name>
    <dbReference type="NCBI Taxonomy" id="62062"/>
    <lineage>
        <taxon>Eukaryota</taxon>
        <taxon>Metazoa</taxon>
        <taxon>Chordata</taxon>
        <taxon>Craniata</taxon>
        <taxon>Vertebrata</taxon>
        <taxon>Euteleostomi</taxon>
        <taxon>Actinopterygii</taxon>
        <taxon>Neopterygii</taxon>
        <taxon>Teleostei</taxon>
        <taxon>Protacanthopterygii</taxon>
        <taxon>Salmoniformes</taxon>
        <taxon>Salmonidae</taxon>
        <taxon>Salmoninae</taxon>
        <taxon>Hucho</taxon>
    </lineage>
</organism>
<protein>
    <submittedName>
        <fullName evidence="8">Myosis regulating glycosidase</fullName>
    </submittedName>
</protein>
<proteinExistence type="inferred from homology"/>
<feature type="domain" description="Glycosyl hydrolase family 31 C-terminal" evidence="7">
    <location>
        <begin position="388"/>
        <end position="452"/>
    </location>
</feature>
<evidence type="ECO:0000313" key="8">
    <source>
        <dbReference type="Ensembl" id="ENSHHUP00000056399.1"/>
    </source>
</evidence>
<dbReference type="Proteomes" id="UP000314982">
    <property type="component" value="Unassembled WGS sequence"/>
</dbReference>
<evidence type="ECO:0000256" key="2">
    <source>
        <dbReference type="ARBA" id="ARBA00022801"/>
    </source>
</evidence>
<evidence type="ECO:0000256" key="4">
    <source>
        <dbReference type="RuleBase" id="RU361185"/>
    </source>
</evidence>
<evidence type="ECO:0000256" key="1">
    <source>
        <dbReference type="ARBA" id="ARBA00007806"/>
    </source>
</evidence>
<keyword evidence="2 4" id="KW-0378">Hydrolase</keyword>
<dbReference type="Pfam" id="PF01055">
    <property type="entry name" value="Glyco_hydro_31_2nd"/>
    <property type="match status" value="1"/>
</dbReference>
<dbReference type="STRING" id="62062.ENSHHUP00000056399"/>
<dbReference type="SUPFAM" id="SSF51445">
    <property type="entry name" value="(Trans)glycosidases"/>
    <property type="match status" value="1"/>
</dbReference>
<name>A0A4W5P5S4_9TELE</name>
<comment type="similarity">
    <text evidence="1 4">Belongs to the glycosyl hydrolase 31 family.</text>
</comment>
<dbReference type="PANTHER" id="PTHR43053:SF4">
    <property type="entry name" value="MYOGENESIS-REGULATING GLYCOSIDASE"/>
    <property type="match status" value="1"/>
</dbReference>
<reference evidence="8" key="3">
    <citation type="submission" date="2025-09" db="UniProtKB">
        <authorList>
            <consortium name="Ensembl"/>
        </authorList>
    </citation>
    <scope>IDENTIFICATION</scope>
</reference>
<dbReference type="InterPro" id="IPR048395">
    <property type="entry name" value="Glyco_hydro_31_C"/>
</dbReference>
<dbReference type="Ensembl" id="ENSHHUT00000058350.1">
    <property type="protein sequence ID" value="ENSHHUP00000056399.1"/>
    <property type="gene ID" value="ENSHHUG00000033676.1"/>
</dbReference>
<dbReference type="AlphaFoldDB" id="A0A4W5P5S4"/>
<keyword evidence="9" id="KW-1185">Reference proteome</keyword>
<feature type="transmembrane region" description="Helical" evidence="5">
    <location>
        <begin position="30"/>
        <end position="53"/>
    </location>
</feature>
<dbReference type="PANTHER" id="PTHR43053">
    <property type="entry name" value="GLYCOSIDASE FAMILY 31"/>
    <property type="match status" value="1"/>
</dbReference>
<feature type="domain" description="Glycoside hydrolase family 31 TIM barrel" evidence="6">
    <location>
        <begin position="240"/>
        <end position="330"/>
    </location>
</feature>
<dbReference type="InterPro" id="IPR013785">
    <property type="entry name" value="Aldolase_TIM"/>
</dbReference>
<keyword evidence="5" id="KW-1133">Transmembrane helix</keyword>
<evidence type="ECO:0000259" key="6">
    <source>
        <dbReference type="Pfam" id="PF01055"/>
    </source>
</evidence>
<evidence type="ECO:0000313" key="9">
    <source>
        <dbReference type="Proteomes" id="UP000314982"/>
    </source>
</evidence>
<dbReference type="GO" id="GO:0004557">
    <property type="term" value="F:alpha-galactosidase activity"/>
    <property type="evidence" value="ECO:0007669"/>
    <property type="project" value="UniProtKB-ARBA"/>
</dbReference>
<evidence type="ECO:0000259" key="7">
    <source>
        <dbReference type="Pfam" id="PF21365"/>
    </source>
</evidence>
<dbReference type="Pfam" id="PF21365">
    <property type="entry name" value="Glyco_hydro_31_3rd"/>
    <property type="match status" value="1"/>
</dbReference>
<dbReference type="InterPro" id="IPR050985">
    <property type="entry name" value="Alpha-glycosidase_related"/>
</dbReference>
<keyword evidence="3 4" id="KW-0326">Glycosidase</keyword>
<dbReference type="SUPFAM" id="SSF51011">
    <property type="entry name" value="Glycosyl hydrolase domain"/>
    <property type="match status" value="1"/>
</dbReference>
<accession>A0A4W5P5S4</accession>
<dbReference type="InterPro" id="IPR013780">
    <property type="entry name" value="Glyco_hydro_b"/>
</dbReference>
<dbReference type="GeneTree" id="ENSGT00940000161008"/>
<dbReference type="GO" id="GO:0048741">
    <property type="term" value="P:skeletal muscle fiber development"/>
    <property type="evidence" value="ECO:0007669"/>
    <property type="project" value="TreeGrafter"/>
</dbReference>